<accession>A0A1I7WNC6</accession>
<evidence type="ECO:0000256" key="1">
    <source>
        <dbReference type="SAM" id="MobiDB-lite"/>
    </source>
</evidence>
<feature type="region of interest" description="Disordered" evidence="1">
    <location>
        <begin position="1"/>
        <end position="41"/>
    </location>
</feature>
<evidence type="ECO:0000313" key="3">
    <source>
        <dbReference type="WBParaSite" id="Hba_06653"/>
    </source>
</evidence>
<organism evidence="2 3">
    <name type="scientific">Heterorhabditis bacteriophora</name>
    <name type="common">Entomopathogenic nematode worm</name>
    <dbReference type="NCBI Taxonomy" id="37862"/>
    <lineage>
        <taxon>Eukaryota</taxon>
        <taxon>Metazoa</taxon>
        <taxon>Ecdysozoa</taxon>
        <taxon>Nematoda</taxon>
        <taxon>Chromadorea</taxon>
        <taxon>Rhabditida</taxon>
        <taxon>Rhabditina</taxon>
        <taxon>Rhabditomorpha</taxon>
        <taxon>Strongyloidea</taxon>
        <taxon>Heterorhabditidae</taxon>
        <taxon>Heterorhabditis</taxon>
    </lineage>
</organism>
<evidence type="ECO:0000313" key="2">
    <source>
        <dbReference type="Proteomes" id="UP000095283"/>
    </source>
</evidence>
<dbReference type="AlphaFoldDB" id="A0A1I7WNC6"/>
<protein>
    <submittedName>
        <fullName evidence="3">Ovule protein</fullName>
    </submittedName>
</protein>
<feature type="compositionally biased region" description="Polar residues" evidence="1">
    <location>
        <begin position="10"/>
        <end position="35"/>
    </location>
</feature>
<keyword evidence="2" id="KW-1185">Reference proteome</keyword>
<name>A0A1I7WNC6_HETBA</name>
<sequence>MDGSPHTVKSETSAFSRIEQRTANTPTDSQSSRSISLPGMGIQRQLPVPPPIYPPTIFANMFQPYLNGVFPPPEFAFHMNSLSNIHPQSIIQPTGLTPDVPFPKQVTVLQHIGEDSTTTFNPSPYDVICWSSPSSTNYKFFFLEFGDAQFASIYACSTVAKHAIRSNEDSICALTSTVYFVMNNHTHLYNRYIPLSQGQRLVFMRHNLEIIFSEYSTNSTKCVKRNEQ</sequence>
<proteinExistence type="predicted"/>
<dbReference type="Proteomes" id="UP000095283">
    <property type="component" value="Unplaced"/>
</dbReference>
<reference evidence="3" key="1">
    <citation type="submission" date="2016-11" db="UniProtKB">
        <authorList>
            <consortium name="WormBaseParasite"/>
        </authorList>
    </citation>
    <scope>IDENTIFICATION</scope>
</reference>
<dbReference type="WBParaSite" id="Hba_06653">
    <property type="protein sequence ID" value="Hba_06653"/>
    <property type="gene ID" value="Hba_06653"/>
</dbReference>